<evidence type="ECO:0000256" key="2">
    <source>
        <dbReference type="SAM" id="Phobius"/>
    </source>
</evidence>
<name>A0A7W7HM95_9ACTN</name>
<evidence type="ECO:0000313" key="6">
    <source>
        <dbReference type="Proteomes" id="UP000631312"/>
    </source>
</evidence>
<protein>
    <submittedName>
        <fullName evidence="4">Uncharacterized protein</fullName>
    </submittedName>
</protein>
<dbReference type="Proteomes" id="UP000590511">
    <property type="component" value="Unassembled WGS sequence"/>
</dbReference>
<keyword evidence="2" id="KW-0472">Membrane</keyword>
<reference evidence="3 6" key="2">
    <citation type="submission" date="2021-01" db="EMBL/GenBank/DDBJ databases">
        <title>Whole genome shotgun sequence of Actinoplanes lobatus NBRC 12513.</title>
        <authorList>
            <person name="Komaki H."/>
            <person name="Tamura T."/>
        </authorList>
    </citation>
    <scope>NUCLEOTIDE SEQUENCE [LARGE SCALE GENOMIC DNA]</scope>
    <source>
        <strain evidence="3 6">NBRC 12513</strain>
    </source>
</reference>
<keyword evidence="2" id="KW-0812">Transmembrane</keyword>
<sequence length="294" mass="31674">MPPSEPARRHRPLATALVIGFFLLAGGGYLMLLRADQRKPPPARPPASFGVALTADTSPNQVQSDIGASFYAYWFDSPTSRASLSLYLKTVSGEAESPTGGAYFLLPTEVELKSVDLTLWEDQTADAAEVNQQGHGEAVTPRTAVDGRLLRVSFPDHWARLEIELDLAIDPTIYSRPSRIAEQAISVEFGSLDALAAAADVRPLPQFASGEPAQKLAVDLDYTLDPVETEFESFPQPTEVRHRSASIPSQPGSGSPTSSRCTTPSPYRTPRTCTTAAPRYASNWAACGCATPWP</sequence>
<proteinExistence type="predicted"/>
<evidence type="ECO:0000313" key="4">
    <source>
        <dbReference type="EMBL" id="MBB4753171.1"/>
    </source>
</evidence>
<dbReference type="AlphaFoldDB" id="A0A7W7HM95"/>
<organism evidence="4 5">
    <name type="scientific">Actinoplanes lobatus</name>
    <dbReference type="NCBI Taxonomy" id="113568"/>
    <lineage>
        <taxon>Bacteria</taxon>
        <taxon>Bacillati</taxon>
        <taxon>Actinomycetota</taxon>
        <taxon>Actinomycetes</taxon>
        <taxon>Micromonosporales</taxon>
        <taxon>Micromonosporaceae</taxon>
        <taxon>Actinoplanes</taxon>
    </lineage>
</organism>
<feature type="transmembrane region" description="Helical" evidence="2">
    <location>
        <begin position="12"/>
        <end position="32"/>
    </location>
</feature>
<dbReference type="Proteomes" id="UP000631312">
    <property type="component" value="Unassembled WGS sequence"/>
</dbReference>
<dbReference type="EMBL" id="JACHNC010000001">
    <property type="protein sequence ID" value="MBB4753171.1"/>
    <property type="molecule type" value="Genomic_DNA"/>
</dbReference>
<dbReference type="RefSeq" id="WP_188124901.1">
    <property type="nucleotide sequence ID" value="NZ_BOMP01000099.1"/>
</dbReference>
<accession>A0A7W7HM95</accession>
<gene>
    <name evidence="3" type="ORF">Alo02nite_58660</name>
    <name evidence="4" type="ORF">BJ964_007332</name>
</gene>
<dbReference type="EMBL" id="BOMP01000099">
    <property type="protein sequence ID" value="GIE42968.1"/>
    <property type="molecule type" value="Genomic_DNA"/>
</dbReference>
<feature type="compositionally biased region" description="Low complexity" evidence="1">
    <location>
        <begin position="245"/>
        <end position="270"/>
    </location>
</feature>
<evidence type="ECO:0000256" key="1">
    <source>
        <dbReference type="SAM" id="MobiDB-lite"/>
    </source>
</evidence>
<evidence type="ECO:0000313" key="5">
    <source>
        <dbReference type="Proteomes" id="UP000590511"/>
    </source>
</evidence>
<feature type="region of interest" description="Disordered" evidence="1">
    <location>
        <begin position="232"/>
        <end position="270"/>
    </location>
</feature>
<reference evidence="4 5" key="1">
    <citation type="submission" date="2020-08" db="EMBL/GenBank/DDBJ databases">
        <title>Sequencing the genomes of 1000 actinobacteria strains.</title>
        <authorList>
            <person name="Klenk H.-P."/>
        </authorList>
    </citation>
    <scope>NUCLEOTIDE SEQUENCE [LARGE SCALE GENOMIC DNA]</scope>
    <source>
        <strain evidence="4 5">DSM 43150</strain>
    </source>
</reference>
<comment type="caution">
    <text evidence="4">The sequence shown here is derived from an EMBL/GenBank/DDBJ whole genome shotgun (WGS) entry which is preliminary data.</text>
</comment>
<keyword evidence="6" id="KW-1185">Reference proteome</keyword>
<evidence type="ECO:0000313" key="3">
    <source>
        <dbReference type="EMBL" id="GIE42968.1"/>
    </source>
</evidence>
<keyword evidence="2" id="KW-1133">Transmembrane helix</keyword>